<keyword evidence="4" id="KW-0808">Transferase</keyword>
<feature type="region of interest" description="Disordered" evidence="8">
    <location>
        <begin position="1"/>
        <end position="22"/>
    </location>
</feature>
<dbReference type="CDD" id="cd00082">
    <property type="entry name" value="HisKA"/>
    <property type="match status" value="1"/>
</dbReference>
<dbReference type="PROSITE" id="PS50109">
    <property type="entry name" value="HIS_KIN"/>
    <property type="match status" value="1"/>
</dbReference>
<keyword evidence="7" id="KW-0175">Coiled coil</keyword>
<dbReference type="SUPFAM" id="SSF47384">
    <property type="entry name" value="Homodimeric domain of signal transducing histidine kinase"/>
    <property type="match status" value="1"/>
</dbReference>
<dbReference type="InterPro" id="IPR036097">
    <property type="entry name" value="HisK_dim/P_sf"/>
</dbReference>
<dbReference type="PRINTS" id="PR00344">
    <property type="entry name" value="BCTRLSENSOR"/>
</dbReference>
<evidence type="ECO:0000313" key="10">
    <source>
        <dbReference type="EMBL" id="MVM32141.1"/>
    </source>
</evidence>
<dbReference type="Pfam" id="PF02518">
    <property type="entry name" value="HATPase_c"/>
    <property type="match status" value="1"/>
</dbReference>
<dbReference type="Proteomes" id="UP000436006">
    <property type="component" value="Unassembled WGS sequence"/>
</dbReference>
<dbReference type="EC" id="2.7.13.3" evidence="2"/>
<evidence type="ECO:0000256" key="3">
    <source>
        <dbReference type="ARBA" id="ARBA00022553"/>
    </source>
</evidence>
<dbReference type="RefSeq" id="WP_157586883.1">
    <property type="nucleotide sequence ID" value="NZ_WPIN01000007.1"/>
</dbReference>
<evidence type="ECO:0000256" key="8">
    <source>
        <dbReference type="SAM" id="MobiDB-lite"/>
    </source>
</evidence>
<dbReference type="InterPro" id="IPR003661">
    <property type="entry name" value="HisK_dim/P_dom"/>
</dbReference>
<gene>
    <name evidence="10" type="ORF">GO755_18975</name>
</gene>
<dbReference type="PANTHER" id="PTHR43711">
    <property type="entry name" value="TWO-COMPONENT HISTIDINE KINASE"/>
    <property type="match status" value="1"/>
</dbReference>
<evidence type="ECO:0000256" key="7">
    <source>
        <dbReference type="SAM" id="Coils"/>
    </source>
</evidence>
<comment type="catalytic activity">
    <reaction evidence="1">
        <text>ATP + protein L-histidine = ADP + protein N-phospho-L-histidine.</text>
        <dbReference type="EC" id="2.7.13.3"/>
    </reaction>
</comment>
<comment type="caution">
    <text evidence="10">The sequence shown here is derived from an EMBL/GenBank/DDBJ whole genome shotgun (WGS) entry which is preliminary data.</text>
</comment>
<name>A0A7K1SEC7_9BACT</name>
<dbReference type="Gene3D" id="3.30.565.10">
    <property type="entry name" value="Histidine kinase-like ATPase, C-terminal domain"/>
    <property type="match status" value="1"/>
</dbReference>
<reference evidence="10 11" key="1">
    <citation type="submission" date="2019-12" db="EMBL/GenBank/DDBJ databases">
        <title>Spirosoma sp. HMF4905 genome sequencing and assembly.</title>
        <authorList>
            <person name="Kang H."/>
            <person name="Cha I."/>
            <person name="Kim H."/>
            <person name="Joh K."/>
        </authorList>
    </citation>
    <scope>NUCLEOTIDE SEQUENCE [LARGE SCALE GENOMIC DNA]</scope>
    <source>
        <strain evidence="10 11">HMF4905</strain>
    </source>
</reference>
<dbReference type="GO" id="GO:0000155">
    <property type="term" value="F:phosphorelay sensor kinase activity"/>
    <property type="evidence" value="ECO:0007669"/>
    <property type="project" value="InterPro"/>
</dbReference>
<dbReference type="Pfam" id="PF00512">
    <property type="entry name" value="HisKA"/>
    <property type="match status" value="1"/>
</dbReference>
<accession>A0A7K1SEC7</accession>
<dbReference type="SMART" id="SM00387">
    <property type="entry name" value="HATPase_c"/>
    <property type="match status" value="1"/>
</dbReference>
<proteinExistence type="predicted"/>
<feature type="coiled-coil region" evidence="7">
    <location>
        <begin position="30"/>
        <end position="77"/>
    </location>
</feature>
<dbReference type="InterPro" id="IPR004358">
    <property type="entry name" value="Sig_transdc_His_kin-like_C"/>
</dbReference>
<evidence type="ECO:0000256" key="5">
    <source>
        <dbReference type="ARBA" id="ARBA00022777"/>
    </source>
</evidence>
<evidence type="ECO:0000256" key="2">
    <source>
        <dbReference type="ARBA" id="ARBA00012438"/>
    </source>
</evidence>
<sequence length="300" mass="33831">MNETPSDQPDERPATTPNPVPVDQNLTQQLADCQQQLQHVKITLAEAQRVLAQHRRLEDERNRLLEQERQLNELKSNFVLLASHEFRTPMMTILSSASLIGRYTSPVDVDKRERHVQRIKTAVGSLTSMLNDFLAISQMDQQALTAHPQPLEIIPFCREVITDAQVLARPRQRFQYQHTNGPIKFLQDGQLIKPILLNLLTNASKYSAEDADIYLTTTTHGSQLQITVTDQGIGIPDTDKDKLFINFFRGRNAIHVQGTGLGLYLVKRYVDLLEGSISFTSQVGEGTIFSVQLPITPLPQ</sequence>
<protein>
    <recommendedName>
        <fullName evidence="2">histidine kinase</fullName>
        <ecNumber evidence="2">2.7.13.3</ecNumber>
    </recommendedName>
</protein>
<dbReference type="CDD" id="cd00075">
    <property type="entry name" value="HATPase"/>
    <property type="match status" value="1"/>
</dbReference>
<keyword evidence="5 10" id="KW-0418">Kinase</keyword>
<dbReference type="InterPro" id="IPR050736">
    <property type="entry name" value="Sensor_HK_Regulatory"/>
</dbReference>
<evidence type="ECO:0000259" key="9">
    <source>
        <dbReference type="PROSITE" id="PS50109"/>
    </source>
</evidence>
<dbReference type="PANTHER" id="PTHR43711:SF26">
    <property type="entry name" value="SENSOR HISTIDINE KINASE RCSC"/>
    <property type="match status" value="1"/>
</dbReference>
<dbReference type="AlphaFoldDB" id="A0A7K1SEC7"/>
<dbReference type="SUPFAM" id="SSF55874">
    <property type="entry name" value="ATPase domain of HSP90 chaperone/DNA topoisomerase II/histidine kinase"/>
    <property type="match status" value="1"/>
</dbReference>
<keyword evidence="6" id="KW-0902">Two-component regulatory system</keyword>
<evidence type="ECO:0000256" key="1">
    <source>
        <dbReference type="ARBA" id="ARBA00000085"/>
    </source>
</evidence>
<dbReference type="InterPro" id="IPR036890">
    <property type="entry name" value="HATPase_C_sf"/>
</dbReference>
<dbReference type="Gene3D" id="1.10.287.130">
    <property type="match status" value="1"/>
</dbReference>
<organism evidence="10 11">
    <name type="scientific">Spirosoma arboris</name>
    <dbReference type="NCBI Taxonomy" id="2682092"/>
    <lineage>
        <taxon>Bacteria</taxon>
        <taxon>Pseudomonadati</taxon>
        <taxon>Bacteroidota</taxon>
        <taxon>Cytophagia</taxon>
        <taxon>Cytophagales</taxon>
        <taxon>Cytophagaceae</taxon>
        <taxon>Spirosoma</taxon>
    </lineage>
</organism>
<feature type="domain" description="Histidine kinase" evidence="9">
    <location>
        <begin position="81"/>
        <end position="297"/>
    </location>
</feature>
<evidence type="ECO:0000256" key="6">
    <source>
        <dbReference type="ARBA" id="ARBA00023012"/>
    </source>
</evidence>
<dbReference type="SMART" id="SM00388">
    <property type="entry name" value="HisKA"/>
    <property type="match status" value="1"/>
</dbReference>
<dbReference type="EMBL" id="WPIN01000007">
    <property type="protein sequence ID" value="MVM32141.1"/>
    <property type="molecule type" value="Genomic_DNA"/>
</dbReference>
<dbReference type="InterPro" id="IPR005467">
    <property type="entry name" value="His_kinase_dom"/>
</dbReference>
<evidence type="ECO:0000256" key="4">
    <source>
        <dbReference type="ARBA" id="ARBA00022679"/>
    </source>
</evidence>
<keyword evidence="3" id="KW-0597">Phosphoprotein</keyword>
<dbReference type="InterPro" id="IPR003594">
    <property type="entry name" value="HATPase_dom"/>
</dbReference>
<evidence type="ECO:0000313" key="11">
    <source>
        <dbReference type="Proteomes" id="UP000436006"/>
    </source>
</evidence>
<keyword evidence="11" id="KW-1185">Reference proteome</keyword>